<evidence type="ECO:0000313" key="5">
    <source>
        <dbReference type="Proteomes" id="UP000324575"/>
    </source>
</evidence>
<feature type="modified residue" description="4-aspartylphosphate" evidence="1">
    <location>
        <position position="54"/>
    </location>
</feature>
<evidence type="ECO:0000256" key="1">
    <source>
        <dbReference type="PROSITE-ProRule" id="PRU00169"/>
    </source>
</evidence>
<dbReference type="PANTHER" id="PTHR37299">
    <property type="entry name" value="TRANSCRIPTIONAL REGULATOR-RELATED"/>
    <property type="match status" value="1"/>
</dbReference>
<dbReference type="InterPro" id="IPR001789">
    <property type="entry name" value="Sig_transdc_resp-reg_receiver"/>
</dbReference>
<dbReference type="InterPro" id="IPR046947">
    <property type="entry name" value="LytR-like"/>
</dbReference>
<dbReference type="InterPro" id="IPR011006">
    <property type="entry name" value="CheY-like_superfamily"/>
</dbReference>
<dbReference type="Gene3D" id="2.40.50.1020">
    <property type="entry name" value="LytTr DNA-binding domain"/>
    <property type="match status" value="1"/>
</dbReference>
<evidence type="ECO:0000313" key="4">
    <source>
        <dbReference type="EMBL" id="KAA6302551.1"/>
    </source>
</evidence>
<dbReference type="AlphaFoldDB" id="A0A5M8P2A4"/>
<dbReference type="Proteomes" id="UP000324575">
    <property type="component" value="Unassembled WGS sequence"/>
</dbReference>
<proteinExistence type="predicted"/>
<dbReference type="EMBL" id="SNRX01000007">
    <property type="protein sequence ID" value="KAA6302551.1"/>
    <property type="molecule type" value="Genomic_DNA"/>
</dbReference>
<dbReference type="PANTHER" id="PTHR37299:SF1">
    <property type="entry name" value="STAGE 0 SPORULATION PROTEIN A HOMOLOG"/>
    <property type="match status" value="1"/>
</dbReference>
<accession>A0A5M8P2A4</accession>
<dbReference type="GO" id="GO:0000156">
    <property type="term" value="F:phosphorelay response regulator activity"/>
    <property type="evidence" value="ECO:0007669"/>
    <property type="project" value="InterPro"/>
</dbReference>
<dbReference type="Gene3D" id="3.40.50.2300">
    <property type="match status" value="1"/>
</dbReference>
<name>A0A5M8P2A4_9BACT</name>
<dbReference type="InterPro" id="IPR007492">
    <property type="entry name" value="LytTR_DNA-bd_dom"/>
</dbReference>
<dbReference type="SUPFAM" id="SSF52172">
    <property type="entry name" value="CheY-like"/>
    <property type="match status" value="1"/>
</dbReference>
<dbReference type="PROSITE" id="PS50110">
    <property type="entry name" value="RESPONSE_REGULATORY"/>
    <property type="match status" value="1"/>
</dbReference>
<evidence type="ECO:0000259" key="3">
    <source>
        <dbReference type="PROSITE" id="PS50930"/>
    </source>
</evidence>
<dbReference type="SMART" id="SM00850">
    <property type="entry name" value="LytTR"/>
    <property type="match status" value="1"/>
</dbReference>
<dbReference type="Pfam" id="PF00072">
    <property type="entry name" value="Response_reg"/>
    <property type="match status" value="1"/>
</dbReference>
<keyword evidence="1" id="KW-0597">Phosphoprotein</keyword>
<feature type="domain" description="HTH LytTR-type" evidence="3">
    <location>
        <begin position="134"/>
        <end position="232"/>
    </location>
</feature>
<gene>
    <name evidence="4" type="ORF">EZS26_001383</name>
</gene>
<protein>
    <submittedName>
        <fullName evidence="4">Transcriptional regulatory protein YpdB</fullName>
    </submittedName>
</protein>
<dbReference type="Pfam" id="PF04397">
    <property type="entry name" value="LytTR"/>
    <property type="match status" value="1"/>
</dbReference>
<organism evidence="4 5">
    <name type="scientific">Candidatus Ordinivivax streblomastigis</name>
    <dbReference type="NCBI Taxonomy" id="2540710"/>
    <lineage>
        <taxon>Bacteria</taxon>
        <taxon>Pseudomonadati</taxon>
        <taxon>Bacteroidota</taxon>
        <taxon>Bacteroidia</taxon>
        <taxon>Bacteroidales</taxon>
        <taxon>Candidatus Ordinivivax</taxon>
    </lineage>
</organism>
<dbReference type="PROSITE" id="PS50930">
    <property type="entry name" value="HTH_LYTTR"/>
    <property type="match status" value="1"/>
</dbReference>
<dbReference type="GO" id="GO:0003677">
    <property type="term" value="F:DNA binding"/>
    <property type="evidence" value="ECO:0007669"/>
    <property type="project" value="InterPro"/>
</dbReference>
<reference evidence="4 5" key="1">
    <citation type="submission" date="2019-03" db="EMBL/GenBank/DDBJ databases">
        <title>Single cell metagenomics reveals metabolic interactions within the superorganism composed of flagellate Streblomastix strix and complex community of Bacteroidetes bacteria on its surface.</title>
        <authorList>
            <person name="Treitli S.C."/>
            <person name="Kolisko M."/>
            <person name="Husnik F."/>
            <person name="Keeling P."/>
            <person name="Hampl V."/>
        </authorList>
    </citation>
    <scope>NUCLEOTIDE SEQUENCE [LARGE SCALE GENOMIC DNA]</scope>
    <source>
        <strain evidence="4">St1</strain>
    </source>
</reference>
<dbReference type="SMART" id="SM00448">
    <property type="entry name" value="REC"/>
    <property type="match status" value="1"/>
</dbReference>
<feature type="domain" description="Response regulatory" evidence="2">
    <location>
        <begin position="3"/>
        <end position="114"/>
    </location>
</feature>
<evidence type="ECO:0000259" key="2">
    <source>
        <dbReference type="PROSITE" id="PS50110"/>
    </source>
</evidence>
<sequence length="234" mass="26941">MMRCIAIDDEPLALKLLTQYCNKVPSINLLGAYTDSVEGISYIKATEPDLIFLDIQMPDVSGIQIANSLNKKPLIIFTTAFKEYAIDGFELDVVDYLLKPFDFERFLKAYSKAEERFQSALTKSVTEPNVDEIISFKCKYQNVHLPLHSILYIEAFDNYIKIVTANETYMPVMTMKSIHKLLPEERFIRVHNSYIIPVDKIKSFSREKVTTGKIQISIGRAYSKEFSKKMNDPR</sequence>
<comment type="caution">
    <text evidence="4">The sequence shown here is derived from an EMBL/GenBank/DDBJ whole genome shotgun (WGS) entry which is preliminary data.</text>
</comment>